<keyword evidence="6 12" id="KW-0812">Transmembrane</keyword>
<comment type="similarity">
    <text evidence="3 12">Belongs to the glycosyltransferase 10 family.</text>
</comment>
<evidence type="ECO:0000256" key="6">
    <source>
        <dbReference type="ARBA" id="ARBA00022692"/>
    </source>
</evidence>
<evidence type="ECO:0000256" key="5">
    <source>
        <dbReference type="ARBA" id="ARBA00022679"/>
    </source>
</evidence>
<dbReference type="Pfam" id="PF00852">
    <property type="entry name" value="Glyco_transf_10"/>
    <property type="match status" value="1"/>
</dbReference>
<evidence type="ECO:0000256" key="9">
    <source>
        <dbReference type="ARBA" id="ARBA00023034"/>
    </source>
</evidence>
<dbReference type="KEGG" id="tcz:108760451"/>
<keyword evidence="17" id="KW-1185">Reference proteome</keyword>
<evidence type="ECO:0000256" key="1">
    <source>
        <dbReference type="ARBA" id="ARBA00004447"/>
    </source>
</evidence>
<dbReference type="SUPFAM" id="SSF53756">
    <property type="entry name" value="UDP-Glycosyltransferase/glycogen phosphorylase"/>
    <property type="match status" value="1"/>
</dbReference>
<evidence type="ECO:0000259" key="15">
    <source>
        <dbReference type="Pfam" id="PF17039"/>
    </source>
</evidence>
<sequence length="453" mass="52408">MIKLTRFAFVLLTSTTAAIFCTLLLSSDFLTTYRRSSASRKEQVFTREEKQENRGSTTKSVSTIKLPNAQFETTAVLNANLLERGFTDKQIESISPLGKWLLAPEGSSPPQSNATNKTYLILIWKHGQFLERRHIRHFTSIKFSPWDQCSVQNCLLSYNEKDLHRADAVLFHLHLTRNLSELPARSQANQRWIFLTDESPLHTFVHGPQRLSNYDGLFNWSMSYRMDSDVPVPYGRTIRTFKNFPAKHWDTTVRTSKTKLVAIMGSNCGGRNGRWSYVKALKSLLHGDLDIIGKCLGGNKTVCPGHFDKDCVALESYKFYLSFENSNCREYLTEKIFWNAYRKFAVPIIMGASRQDCLLLLPPHSYLHVDDFADANALADYIRYLDRDDERYFGYHEWRNHYRVINEHGYFGSVSRHYCRICEALHYNSVVPKVYTNLEHFWSKERDCVPASA</sequence>
<dbReference type="Pfam" id="PF17039">
    <property type="entry name" value="Glyco_tran_10_N"/>
    <property type="match status" value="1"/>
</dbReference>
<protein>
    <recommendedName>
        <fullName evidence="12">Fucosyltransferase</fullName>
        <ecNumber evidence="12">2.4.1.-</ecNumber>
    </recommendedName>
</protein>
<keyword evidence="4 12" id="KW-0328">Glycosyltransferase</keyword>
<keyword evidence="5 12" id="KW-0808">Transferase</keyword>
<feature type="domain" description="Fucosyltransferase N-terminal" evidence="15">
    <location>
        <begin position="117"/>
        <end position="235"/>
    </location>
</feature>
<name>A0A195E830_9HYME</name>
<dbReference type="GO" id="GO:0008417">
    <property type="term" value="F:fucosyltransferase activity"/>
    <property type="evidence" value="ECO:0007669"/>
    <property type="project" value="InterPro"/>
</dbReference>
<dbReference type="EC" id="2.4.1.-" evidence="12"/>
<evidence type="ECO:0000256" key="2">
    <source>
        <dbReference type="ARBA" id="ARBA00004922"/>
    </source>
</evidence>
<dbReference type="OrthoDB" id="427096at2759"/>
<dbReference type="GO" id="GO:0032580">
    <property type="term" value="C:Golgi cisterna membrane"/>
    <property type="evidence" value="ECO:0007669"/>
    <property type="project" value="UniProtKB-SubCell"/>
</dbReference>
<dbReference type="InterPro" id="IPR038577">
    <property type="entry name" value="GT10-like_C_sf"/>
</dbReference>
<evidence type="ECO:0000256" key="10">
    <source>
        <dbReference type="ARBA" id="ARBA00023136"/>
    </source>
</evidence>
<evidence type="ECO:0000313" key="16">
    <source>
        <dbReference type="EMBL" id="KYN20982.1"/>
    </source>
</evidence>
<keyword evidence="10" id="KW-0472">Membrane</keyword>
<dbReference type="InterPro" id="IPR055270">
    <property type="entry name" value="Glyco_tran_10_C"/>
</dbReference>
<dbReference type="EMBL" id="KQ979568">
    <property type="protein sequence ID" value="KYN20982.1"/>
    <property type="molecule type" value="Genomic_DNA"/>
</dbReference>
<evidence type="ECO:0000256" key="13">
    <source>
        <dbReference type="SAM" id="MobiDB-lite"/>
    </source>
</evidence>
<evidence type="ECO:0000256" key="12">
    <source>
        <dbReference type="RuleBase" id="RU003832"/>
    </source>
</evidence>
<evidence type="ECO:0000256" key="11">
    <source>
        <dbReference type="ARBA" id="ARBA00023180"/>
    </source>
</evidence>
<comment type="subcellular location">
    <subcellularLocation>
        <location evidence="1 12">Golgi apparatus</location>
        <location evidence="1 12">Golgi stack membrane</location>
        <topology evidence="1 12">Single-pass type II membrane protein</topology>
    </subcellularLocation>
</comment>
<evidence type="ECO:0000256" key="3">
    <source>
        <dbReference type="ARBA" id="ARBA00008919"/>
    </source>
</evidence>
<dbReference type="AlphaFoldDB" id="A0A195E830"/>
<accession>A0A195E830</accession>
<keyword evidence="7" id="KW-0735">Signal-anchor</keyword>
<dbReference type="UniPathway" id="UPA00378"/>
<organism evidence="16 17">
    <name type="scientific">Trachymyrmex cornetzi</name>
    <dbReference type="NCBI Taxonomy" id="471704"/>
    <lineage>
        <taxon>Eukaryota</taxon>
        <taxon>Metazoa</taxon>
        <taxon>Ecdysozoa</taxon>
        <taxon>Arthropoda</taxon>
        <taxon>Hexapoda</taxon>
        <taxon>Insecta</taxon>
        <taxon>Pterygota</taxon>
        <taxon>Neoptera</taxon>
        <taxon>Endopterygota</taxon>
        <taxon>Hymenoptera</taxon>
        <taxon>Apocrita</taxon>
        <taxon>Aculeata</taxon>
        <taxon>Formicoidea</taxon>
        <taxon>Formicidae</taxon>
        <taxon>Myrmicinae</taxon>
        <taxon>Trachymyrmex</taxon>
    </lineage>
</organism>
<reference evidence="16 17" key="1">
    <citation type="submission" date="2015-09" db="EMBL/GenBank/DDBJ databases">
        <title>Trachymyrmex cornetzi WGS genome.</title>
        <authorList>
            <person name="Nygaard S."/>
            <person name="Hu H."/>
            <person name="Boomsma J."/>
            <person name="Zhang G."/>
        </authorList>
    </citation>
    <scope>NUCLEOTIDE SEQUENCE [LARGE SCALE GENOMIC DNA]</scope>
    <source>
        <strain evidence="16">Tcor2-1</strain>
        <tissue evidence="16">Whole body</tissue>
    </source>
</reference>
<comment type="pathway">
    <text evidence="2">Protein modification; protein glycosylation.</text>
</comment>
<evidence type="ECO:0000313" key="17">
    <source>
        <dbReference type="Proteomes" id="UP000078492"/>
    </source>
</evidence>
<keyword evidence="9 12" id="KW-0333">Golgi apparatus</keyword>
<feature type="domain" description="Fucosyltransferase C-terminal" evidence="14">
    <location>
        <begin position="256"/>
        <end position="440"/>
    </location>
</feature>
<keyword evidence="11" id="KW-0325">Glycoprotein</keyword>
<dbReference type="PANTHER" id="PTHR48438">
    <property type="entry name" value="ALPHA-(1,3)-FUCOSYLTRANSFERASE C-RELATED"/>
    <property type="match status" value="1"/>
</dbReference>
<evidence type="ECO:0000259" key="14">
    <source>
        <dbReference type="Pfam" id="PF00852"/>
    </source>
</evidence>
<dbReference type="InterPro" id="IPR001503">
    <property type="entry name" value="Glyco_trans_10"/>
</dbReference>
<dbReference type="Gene3D" id="3.40.50.11660">
    <property type="entry name" value="Glycosyl transferase family 10, C-terminal domain"/>
    <property type="match status" value="1"/>
</dbReference>
<dbReference type="InterPro" id="IPR031481">
    <property type="entry name" value="Glyco_tran_10_N"/>
</dbReference>
<evidence type="ECO:0000256" key="7">
    <source>
        <dbReference type="ARBA" id="ARBA00022968"/>
    </source>
</evidence>
<dbReference type="Proteomes" id="UP000078492">
    <property type="component" value="Unassembled WGS sequence"/>
</dbReference>
<dbReference type="FunFam" id="3.40.50.11660:FF:000002">
    <property type="entry name" value="Alpha-(1,3)-fucosyltransferase"/>
    <property type="match status" value="1"/>
</dbReference>
<dbReference type="PANTHER" id="PTHR48438:SF1">
    <property type="entry name" value="ALPHA-(1,3)-FUCOSYLTRANSFERASE C-RELATED"/>
    <property type="match status" value="1"/>
</dbReference>
<evidence type="ECO:0000256" key="4">
    <source>
        <dbReference type="ARBA" id="ARBA00022676"/>
    </source>
</evidence>
<gene>
    <name evidence="16" type="ORF">ALC57_06890</name>
</gene>
<keyword evidence="8" id="KW-1133">Transmembrane helix</keyword>
<feature type="region of interest" description="Disordered" evidence="13">
    <location>
        <begin position="41"/>
        <end position="60"/>
    </location>
</feature>
<proteinExistence type="inferred from homology"/>
<dbReference type="STRING" id="471704.A0A195E830"/>
<evidence type="ECO:0000256" key="8">
    <source>
        <dbReference type="ARBA" id="ARBA00022989"/>
    </source>
</evidence>
<feature type="compositionally biased region" description="Basic and acidic residues" evidence="13">
    <location>
        <begin position="41"/>
        <end position="53"/>
    </location>
</feature>